<evidence type="ECO:0000313" key="2">
    <source>
        <dbReference type="Proteomes" id="UP000077266"/>
    </source>
</evidence>
<dbReference type="InParanoid" id="A0A165P8V4"/>
<protein>
    <submittedName>
        <fullName evidence="1">Uncharacterized protein</fullName>
    </submittedName>
</protein>
<organism evidence="1 2">
    <name type="scientific">Exidia glandulosa HHB12029</name>
    <dbReference type="NCBI Taxonomy" id="1314781"/>
    <lineage>
        <taxon>Eukaryota</taxon>
        <taxon>Fungi</taxon>
        <taxon>Dikarya</taxon>
        <taxon>Basidiomycota</taxon>
        <taxon>Agaricomycotina</taxon>
        <taxon>Agaricomycetes</taxon>
        <taxon>Auriculariales</taxon>
        <taxon>Exidiaceae</taxon>
        <taxon>Exidia</taxon>
    </lineage>
</organism>
<sequence length="342" mass="37918">MTWRRDAGSDGPSASDLFEAARSDGPTGSEIYKMEAPPDVTSWVFLERSLHPPNADGLLCTNRQLAYETRAIIQRLNPEYKLDLLLVDEAQLWPTWTCLPVSAHFIDRVHVSTASTGEPASGAWVWSYRAPPKRMWAMYFLLELYLVLGFTYHHLDVDRHSQRSIVVRNIFLDFNDLCDTPAGHMVSSANNVRTCMATPDESLAALHPDYFTWRRRTVQGAVGPGPVDCHTTAPCIRSAGVLYRRAGVIGIAIRGDVVETFDVAVALSLLDVPGGPDGPPVTMVYVGGSDGPVTGSVFQWGYLSRFLKHMEEVLQTREKLGLPVPPETVSQRHKNYFESAST</sequence>
<dbReference type="STRING" id="1314781.A0A165P8V4"/>
<dbReference type="EMBL" id="KV425891">
    <property type="protein sequence ID" value="KZW01811.1"/>
    <property type="molecule type" value="Genomic_DNA"/>
</dbReference>
<evidence type="ECO:0000313" key="1">
    <source>
        <dbReference type="EMBL" id="KZW01811.1"/>
    </source>
</evidence>
<gene>
    <name evidence="1" type="ORF">EXIGLDRAFT_829742</name>
</gene>
<accession>A0A165P8V4</accession>
<dbReference type="AlphaFoldDB" id="A0A165P8V4"/>
<proteinExistence type="predicted"/>
<dbReference type="Proteomes" id="UP000077266">
    <property type="component" value="Unassembled WGS sequence"/>
</dbReference>
<name>A0A165P8V4_EXIGL</name>
<keyword evidence="2" id="KW-1185">Reference proteome</keyword>
<reference evidence="1 2" key="1">
    <citation type="journal article" date="2016" name="Mol. Biol. Evol.">
        <title>Comparative Genomics of Early-Diverging Mushroom-Forming Fungi Provides Insights into the Origins of Lignocellulose Decay Capabilities.</title>
        <authorList>
            <person name="Nagy L.G."/>
            <person name="Riley R."/>
            <person name="Tritt A."/>
            <person name="Adam C."/>
            <person name="Daum C."/>
            <person name="Floudas D."/>
            <person name="Sun H."/>
            <person name="Yadav J.S."/>
            <person name="Pangilinan J."/>
            <person name="Larsson K.H."/>
            <person name="Matsuura K."/>
            <person name="Barry K."/>
            <person name="Labutti K."/>
            <person name="Kuo R."/>
            <person name="Ohm R.A."/>
            <person name="Bhattacharya S.S."/>
            <person name="Shirouzu T."/>
            <person name="Yoshinaga Y."/>
            <person name="Martin F.M."/>
            <person name="Grigoriev I.V."/>
            <person name="Hibbett D.S."/>
        </authorList>
    </citation>
    <scope>NUCLEOTIDE SEQUENCE [LARGE SCALE GENOMIC DNA]</scope>
    <source>
        <strain evidence="1 2">HHB12029</strain>
    </source>
</reference>
<dbReference type="OrthoDB" id="2823490at2759"/>